<dbReference type="Pfam" id="PF24764">
    <property type="entry name" value="rva_4"/>
    <property type="match status" value="1"/>
</dbReference>
<accession>A0A409WBN4</accession>
<feature type="domain" description="Integrase core" evidence="2">
    <location>
        <begin position="1023"/>
        <end position="1203"/>
    </location>
</feature>
<dbReference type="InterPro" id="IPR012337">
    <property type="entry name" value="RNaseH-like_sf"/>
</dbReference>
<evidence type="ECO:0000256" key="1">
    <source>
        <dbReference type="SAM" id="MobiDB-lite"/>
    </source>
</evidence>
<feature type="compositionally biased region" description="Polar residues" evidence="1">
    <location>
        <begin position="657"/>
        <end position="674"/>
    </location>
</feature>
<dbReference type="OrthoDB" id="2686689at2759"/>
<dbReference type="PANTHER" id="PTHR46791">
    <property type="entry name" value="EXPRESSED PROTEIN"/>
    <property type="match status" value="1"/>
</dbReference>
<dbReference type="InterPro" id="IPR058913">
    <property type="entry name" value="Integrase_dom_put"/>
</dbReference>
<organism evidence="3 4">
    <name type="scientific">Gymnopilus dilepis</name>
    <dbReference type="NCBI Taxonomy" id="231916"/>
    <lineage>
        <taxon>Eukaryota</taxon>
        <taxon>Fungi</taxon>
        <taxon>Dikarya</taxon>
        <taxon>Basidiomycota</taxon>
        <taxon>Agaricomycotina</taxon>
        <taxon>Agaricomycetes</taxon>
        <taxon>Agaricomycetidae</taxon>
        <taxon>Agaricales</taxon>
        <taxon>Agaricineae</taxon>
        <taxon>Hymenogastraceae</taxon>
        <taxon>Gymnopilus</taxon>
    </lineage>
</organism>
<keyword evidence="4" id="KW-1185">Reference proteome</keyword>
<dbReference type="EMBL" id="NHYE01005211">
    <property type="protein sequence ID" value="PPQ75955.1"/>
    <property type="molecule type" value="Genomic_DNA"/>
</dbReference>
<dbReference type="STRING" id="231916.A0A409WBN4"/>
<feature type="region of interest" description="Disordered" evidence="1">
    <location>
        <begin position="643"/>
        <end position="740"/>
    </location>
</feature>
<dbReference type="Gene3D" id="3.30.420.10">
    <property type="entry name" value="Ribonuclease H-like superfamily/Ribonuclease H"/>
    <property type="match status" value="1"/>
</dbReference>
<gene>
    <name evidence="3" type="ORF">CVT26_005783</name>
</gene>
<dbReference type="InParanoid" id="A0A409WBN4"/>
<dbReference type="Proteomes" id="UP000284706">
    <property type="component" value="Unassembled WGS sequence"/>
</dbReference>
<feature type="compositionally biased region" description="Basic and acidic residues" evidence="1">
    <location>
        <begin position="643"/>
        <end position="656"/>
    </location>
</feature>
<evidence type="ECO:0000313" key="3">
    <source>
        <dbReference type="EMBL" id="PPQ75955.1"/>
    </source>
</evidence>
<evidence type="ECO:0000313" key="4">
    <source>
        <dbReference type="Proteomes" id="UP000284706"/>
    </source>
</evidence>
<dbReference type="PANTHER" id="PTHR46791:SF5">
    <property type="entry name" value="CLR5 DOMAIN-CONTAINING PROTEIN-RELATED"/>
    <property type="match status" value="1"/>
</dbReference>
<dbReference type="GO" id="GO:0003676">
    <property type="term" value="F:nucleic acid binding"/>
    <property type="evidence" value="ECO:0007669"/>
    <property type="project" value="InterPro"/>
</dbReference>
<proteinExistence type="predicted"/>
<protein>
    <recommendedName>
        <fullName evidence="2">Integrase core domain-containing protein</fullName>
    </recommendedName>
</protein>
<feature type="region of interest" description="Disordered" evidence="1">
    <location>
        <begin position="120"/>
        <end position="147"/>
    </location>
</feature>
<name>A0A409WBN4_9AGAR</name>
<dbReference type="SUPFAM" id="SSF53098">
    <property type="entry name" value="Ribonuclease H-like"/>
    <property type="match status" value="1"/>
</dbReference>
<dbReference type="InterPro" id="IPR036397">
    <property type="entry name" value="RNaseH_sf"/>
</dbReference>
<reference evidence="3 4" key="1">
    <citation type="journal article" date="2018" name="Evol. Lett.">
        <title>Horizontal gene cluster transfer increased hallucinogenic mushroom diversity.</title>
        <authorList>
            <person name="Reynolds H.T."/>
            <person name="Vijayakumar V."/>
            <person name="Gluck-Thaler E."/>
            <person name="Korotkin H.B."/>
            <person name="Matheny P.B."/>
            <person name="Slot J.C."/>
        </authorList>
    </citation>
    <scope>NUCLEOTIDE SEQUENCE [LARGE SCALE GENOMIC DNA]</scope>
    <source>
        <strain evidence="3 4">SRW20</strain>
    </source>
</reference>
<feature type="compositionally biased region" description="Low complexity" evidence="1">
    <location>
        <begin position="134"/>
        <end position="147"/>
    </location>
</feature>
<evidence type="ECO:0000259" key="2">
    <source>
        <dbReference type="Pfam" id="PF24764"/>
    </source>
</evidence>
<sequence>MASPPPWDAFAACKNPNCPHGPCSNFFPVKLQEGQPIDGQHPFGLRCICGCHGNQHAYNVSAHASMPSTPPEATAGNATGASFASTARARKAKLQEAFMSSPNAFDPAKGMYADTIQKLSSSLADKRKRRNTVSSPPASKKAKPTTTKPAKMITLNAVLVPDTPAIDHSPKGYPSPDKEGINLLFLNGYVRALEFPADADSTVIDSALKGQFTPLFAASDFPGAVQALNGWRLLGESAGRKQKVLRPVNGMIGPDIPYSQINLASHKNHSTYKSLKKFFYFTFQKGAPGIPLGNFNPESSDIEATMGDTEQPPDPKHSWTGNDAENFMSRQEGREIILSLDLLGDENAVEIYKGFRHFPVISFLDSNQAMLVEQTPVHRLFRMIVNVTAPCKGHEWWPRDPVDDYTLIIKEVCELDRKFSDLCKKDDIKTELLTFGLFVETFVQSANEAVLDSRLPTVLGPHGLHPVIFFLQKFTHVIYMLNSHKVCTLDFDESFHFLNIGNELANTLARRITVFLGNVPRILFDPFSVRMLKLELIQLEKKTFLRVASRDDEPALFHARLQDQDYESMKELLHGYLGHHMQGDRMKEEMLLTGIHGLDGFLERIVEYVLDTLPMSSPHYKDILFLVEACCLGLRHLAEQRLKRDSNKPRREDARTSTDIPQGHPSSGTGYNTRSHTKANDDSDDENDDSDKTPPPVSEAFQSERRKTSYPQADPGHRRERASAAEPLQPEDQQPPKDDARLDTLARTKDGITLLKKLLQLLPHPDKARRLTWDQVKVRRTAHSIWMKDLVRFIMPRDESDSVHQFLMNSDKLVQEARFIISSIPNVDIASVERSLRQLHATVAILVALEDPALSARDINDLVGLVNNLIIQLEEFRDRPPLPRNFGVSTEAPNGRRGRPRYQINLDRAKELHDLGNSWDAVATALGVGRKTLGRHFGYAGLSAERAPYTDIDDEALDEHIADISLQHPMAGSSIMDGHLKSRGVVVPRIRIQESLQRVDAIGVMLSLRSSRIRWYAAIRRRVYKVRGSNALWHQDGNEKLRPWGFYVHGCVDGHSRLVIYMICSNNKKSATVGKCFRDAVAKYGWPSRVRGDFGSENNEIERLMWAKRGQLHRPYLRGRSIHNIRIERLWRDVRKDSLEFFRRIFLFLEDNGLLDMEEPLHRIALFLVYQPRIQQSLNETVQSWNLHKIRTAGNKSPLAMYELSREQAIREGYWTGDPGDSVDQVDDFYGTEYAPGIVPPAAELASDPEAPRPDTFASDEEAHKAGIFVNHDDELRQARENLGDIDLEADDGQNGIGLFCEVLLRLVACSGSD</sequence>
<comment type="caution">
    <text evidence="3">The sequence shown here is derived from an EMBL/GenBank/DDBJ whole genome shotgun (WGS) entry which is preliminary data.</text>
</comment>